<organism evidence="6 7">
    <name type="scientific">Symbiobacterium thermophilum</name>
    <dbReference type="NCBI Taxonomy" id="2734"/>
    <lineage>
        <taxon>Bacteria</taxon>
        <taxon>Bacillati</taxon>
        <taxon>Bacillota</taxon>
        <taxon>Clostridia</taxon>
        <taxon>Eubacteriales</taxon>
        <taxon>Symbiobacteriaceae</taxon>
        <taxon>Symbiobacterium</taxon>
    </lineage>
</organism>
<dbReference type="PANTHER" id="PTHR45765">
    <property type="entry name" value="METHIONINE--TRNA LIGASE"/>
    <property type="match status" value="1"/>
</dbReference>
<evidence type="ECO:0000256" key="2">
    <source>
        <dbReference type="ARBA" id="ARBA00022598"/>
    </source>
</evidence>
<proteinExistence type="inferred from homology"/>
<dbReference type="PANTHER" id="PTHR45765:SF1">
    <property type="entry name" value="METHIONINE--TRNA LIGASE, CYTOPLASMIC"/>
    <property type="match status" value="1"/>
</dbReference>
<comment type="caution">
    <text evidence="6">The sequence shown here is derived from an EMBL/GenBank/DDBJ whole genome shotgun (WGS) entry which is preliminary data.</text>
</comment>
<dbReference type="Gene3D" id="1.10.730.10">
    <property type="entry name" value="Isoleucyl-tRNA Synthetase, Domain 1"/>
    <property type="match status" value="1"/>
</dbReference>
<evidence type="ECO:0000259" key="5">
    <source>
        <dbReference type="Pfam" id="PF19303"/>
    </source>
</evidence>
<protein>
    <recommendedName>
        <fullName evidence="5">Methionyl-tRNA synthetase anticodon-binding domain-containing protein</fullName>
    </recommendedName>
</protein>
<dbReference type="InterPro" id="IPR023458">
    <property type="entry name" value="Met-tRNA_ligase_1"/>
</dbReference>
<dbReference type="GO" id="GO:0004825">
    <property type="term" value="F:methionine-tRNA ligase activity"/>
    <property type="evidence" value="ECO:0007669"/>
    <property type="project" value="InterPro"/>
</dbReference>
<evidence type="ECO:0000313" key="7">
    <source>
        <dbReference type="Proteomes" id="UP000732377"/>
    </source>
</evidence>
<feature type="domain" description="Methionyl-tRNA synthetase anticodon-binding" evidence="5">
    <location>
        <begin position="21"/>
        <end position="172"/>
    </location>
</feature>
<evidence type="ECO:0000256" key="3">
    <source>
        <dbReference type="ARBA" id="ARBA00022741"/>
    </source>
</evidence>
<dbReference type="InterPro" id="IPR041872">
    <property type="entry name" value="Anticodon_Met"/>
</dbReference>
<dbReference type="Pfam" id="PF19303">
    <property type="entry name" value="Anticodon_3"/>
    <property type="match status" value="1"/>
</dbReference>
<dbReference type="AlphaFoldDB" id="A0A953I193"/>
<keyword evidence="2" id="KW-0436">Ligase</keyword>
<comment type="similarity">
    <text evidence="1">Belongs to the class-I aminoacyl-tRNA synthetase family. MetG type 1 subfamily.</text>
</comment>
<reference evidence="6" key="1">
    <citation type="submission" date="2017-11" db="EMBL/GenBank/DDBJ databases">
        <title>Three new genomes from thermophilic consortium.</title>
        <authorList>
            <person name="Quaggio R."/>
            <person name="Amgarten D."/>
            <person name="Setubal J.C."/>
        </authorList>
    </citation>
    <scope>NUCLEOTIDE SEQUENCE</scope>
    <source>
        <strain evidence="6">ZCTH01-B2</strain>
    </source>
</reference>
<dbReference type="SUPFAM" id="SSF47323">
    <property type="entry name" value="Anticodon-binding domain of a subclass of class I aminoacyl-tRNA synthetases"/>
    <property type="match status" value="1"/>
</dbReference>
<evidence type="ECO:0000313" key="6">
    <source>
        <dbReference type="EMBL" id="MBY6276527.1"/>
    </source>
</evidence>
<dbReference type="GO" id="GO:0005524">
    <property type="term" value="F:ATP binding"/>
    <property type="evidence" value="ECO:0007669"/>
    <property type="project" value="UniProtKB-KW"/>
</dbReference>
<dbReference type="GO" id="GO:0005829">
    <property type="term" value="C:cytosol"/>
    <property type="evidence" value="ECO:0007669"/>
    <property type="project" value="TreeGrafter"/>
</dbReference>
<keyword evidence="3" id="KW-0547">Nucleotide-binding</keyword>
<dbReference type="Proteomes" id="UP000732377">
    <property type="component" value="Unassembled WGS sequence"/>
</dbReference>
<gene>
    <name evidence="6" type="ORF">CWE10_09980</name>
</gene>
<dbReference type="EMBL" id="PIUK01000086">
    <property type="protein sequence ID" value="MBY6276527.1"/>
    <property type="molecule type" value="Genomic_DNA"/>
</dbReference>
<dbReference type="CDD" id="cd07957">
    <property type="entry name" value="Anticodon_Ia_Met"/>
    <property type="match status" value="1"/>
</dbReference>
<keyword evidence="4" id="KW-0067">ATP-binding</keyword>
<dbReference type="RefSeq" id="WP_273379566.1">
    <property type="nucleotide sequence ID" value="NZ_PIUK01000086.1"/>
</dbReference>
<evidence type="ECO:0000256" key="1">
    <source>
        <dbReference type="ARBA" id="ARBA00008258"/>
    </source>
</evidence>
<name>A0A953I193_SYMTR</name>
<accession>A0A953I193</accession>
<evidence type="ECO:0000256" key="4">
    <source>
        <dbReference type="ARBA" id="ARBA00022840"/>
    </source>
</evidence>
<sequence length="173" mass="19439">MGIDLVHRTLKLAAAQFGERVPAGGEPGDREQALARDCAAAVGEYRSHLRSVEFRKAVQALRRLWTLGNHYLEDRAPWNLIRQDREAGAMVLRTALNLVRMFALAAEPILPFSAQRVFDALELTPAERKVPLQRCVDLSALAPGRRFQLIPPLFRRMDAAEVERLKAQFGGRN</sequence>
<dbReference type="InterPro" id="IPR009080">
    <property type="entry name" value="tRNAsynth_Ia_anticodon-bd"/>
</dbReference>
<dbReference type="GO" id="GO:0006431">
    <property type="term" value="P:methionyl-tRNA aminoacylation"/>
    <property type="evidence" value="ECO:0007669"/>
    <property type="project" value="TreeGrafter"/>
</dbReference>